<dbReference type="EMBL" id="JAFBCF010000001">
    <property type="protein sequence ID" value="MBM7798234.1"/>
    <property type="molecule type" value="Genomic_DNA"/>
</dbReference>
<evidence type="ECO:0000313" key="3">
    <source>
        <dbReference type="Proteomes" id="UP000704762"/>
    </source>
</evidence>
<feature type="transmembrane region" description="Helical" evidence="1">
    <location>
        <begin position="18"/>
        <end position="37"/>
    </location>
</feature>
<accession>A0ABS2RGU9</accession>
<evidence type="ECO:0000313" key="2">
    <source>
        <dbReference type="EMBL" id="MBM7798234.1"/>
    </source>
</evidence>
<name>A0ABS2RGU9_9ACTN</name>
<dbReference type="Proteomes" id="UP000704762">
    <property type="component" value="Unassembled WGS sequence"/>
</dbReference>
<organism evidence="2 3">
    <name type="scientific">Microlunatus panaciterrae</name>
    <dbReference type="NCBI Taxonomy" id="400768"/>
    <lineage>
        <taxon>Bacteria</taxon>
        <taxon>Bacillati</taxon>
        <taxon>Actinomycetota</taxon>
        <taxon>Actinomycetes</taxon>
        <taxon>Propionibacteriales</taxon>
        <taxon>Propionibacteriaceae</taxon>
        <taxon>Microlunatus</taxon>
    </lineage>
</organism>
<comment type="caution">
    <text evidence="2">The sequence shown here is derived from an EMBL/GenBank/DDBJ whole genome shotgun (WGS) entry which is preliminary data.</text>
</comment>
<dbReference type="RefSeq" id="WP_204916808.1">
    <property type="nucleotide sequence ID" value="NZ_BAAAQP010000011.1"/>
</dbReference>
<keyword evidence="1" id="KW-1133">Transmembrane helix</keyword>
<keyword evidence="1" id="KW-0812">Transmembrane</keyword>
<keyword evidence="3" id="KW-1185">Reference proteome</keyword>
<sequence length="162" mass="18297">MDHVTTTGAPTGWLRLRLLGNLVNLTTPFGLLVAWIGRAQVRRGPRGLYLGEHYRLGFPVADAFTIGNVITTRDSWPELLERNPDLLTHEEGHTWQYLYCLGLPFYPAYAVSMLWSVIRTGDRASANFFERQAGLRIGGYRELPRRSLLQAVRSLLGRGETV</sequence>
<gene>
    <name evidence="2" type="ORF">JOE57_001155</name>
</gene>
<keyword evidence="1" id="KW-0472">Membrane</keyword>
<proteinExistence type="predicted"/>
<evidence type="ECO:0008006" key="4">
    <source>
        <dbReference type="Google" id="ProtNLM"/>
    </source>
</evidence>
<protein>
    <recommendedName>
        <fullName evidence="4">DUF4157 domain-containing protein</fullName>
    </recommendedName>
</protein>
<evidence type="ECO:0000256" key="1">
    <source>
        <dbReference type="SAM" id="Phobius"/>
    </source>
</evidence>
<reference evidence="2 3" key="1">
    <citation type="submission" date="2021-01" db="EMBL/GenBank/DDBJ databases">
        <title>Sequencing the genomes of 1000 actinobacteria strains.</title>
        <authorList>
            <person name="Klenk H.-P."/>
        </authorList>
    </citation>
    <scope>NUCLEOTIDE SEQUENCE [LARGE SCALE GENOMIC DNA]</scope>
    <source>
        <strain evidence="2 3">DSM 18662</strain>
    </source>
</reference>